<reference evidence="2" key="1">
    <citation type="journal article" date="2020" name="Stud. Mycol.">
        <title>101 Dothideomycetes genomes: a test case for predicting lifestyles and emergence of pathogens.</title>
        <authorList>
            <person name="Haridas S."/>
            <person name="Albert R."/>
            <person name="Binder M."/>
            <person name="Bloem J."/>
            <person name="Labutti K."/>
            <person name="Salamov A."/>
            <person name="Andreopoulos B."/>
            <person name="Baker S."/>
            <person name="Barry K."/>
            <person name="Bills G."/>
            <person name="Bluhm B."/>
            <person name="Cannon C."/>
            <person name="Castanera R."/>
            <person name="Culley D."/>
            <person name="Daum C."/>
            <person name="Ezra D."/>
            <person name="Gonzalez J."/>
            <person name="Henrissat B."/>
            <person name="Kuo A."/>
            <person name="Liang C."/>
            <person name="Lipzen A."/>
            <person name="Lutzoni F."/>
            <person name="Magnuson J."/>
            <person name="Mondo S."/>
            <person name="Nolan M."/>
            <person name="Ohm R."/>
            <person name="Pangilinan J."/>
            <person name="Park H.-J."/>
            <person name="Ramirez L."/>
            <person name="Alfaro M."/>
            <person name="Sun H."/>
            <person name="Tritt A."/>
            <person name="Yoshinaga Y."/>
            <person name="Zwiers L.-H."/>
            <person name="Turgeon B."/>
            <person name="Goodwin S."/>
            <person name="Spatafora J."/>
            <person name="Crous P."/>
            <person name="Grigoriev I."/>
        </authorList>
    </citation>
    <scope>NUCLEOTIDE SEQUENCE</scope>
    <source>
        <strain evidence="2">CBS 123094</strain>
    </source>
</reference>
<sequence>MATHAHTVALAEALVGRCEERVVGDMCLIRPAANSSSALCNGNWRSRRSSCNRRREGPSGQVYSQRLESCDRCSLAPAQPLLLYDMPCAQRGETTTTPLPGAPSLSLLSYPSALALHRSTRRRRQTAEMCLAHPRTGLCACSAPAYMSSFLPHVSKQDTVASFAPRPTLRAETSMSLQAPRRRPAAPERYPRAASRASNG</sequence>
<dbReference type="Proteomes" id="UP000799779">
    <property type="component" value="Unassembled WGS sequence"/>
</dbReference>
<keyword evidence="3" id="KW-1185">Reference proteome</keyword>
<dbReference type="AlphaFoldDB" id="A0A6A5WAU1"/>
<evidence type="ECO:0000313" key="3">
    <source>
        <dbReference type="Proteomes" id="UP000799779"/>
    </source>
</evidence>
<feature type="region of interest" description="Disordered" evidence="1">
    <location>
        <begin position="171"/>
        <end position="200"/>
    </location>
</feature>
<evidence type="ECO:0000313" key="2">
    <source>
        <dbReference type="EMBL" id="KAF1997899.1"/>
    </source>
</evidence>
<organism evidence="2 3">
    <name type="scientific">Amniculicola lignicola CBS 123094</name>
    <dbReference type="NCBI Taxonomy" id="1392246"/>
    <lineage>
        <taxon>Eukaryota</taxon>
        <taxon>Fungi</taxon>
        <taxon>Dikarya</taxon>
        <taxon>Ascomycota</taxon>
        <taxon>Pezizomycotina</taxon>
        <taxon>Dothideomycetes</taxon>
        <taxon>Pleosporomycetidae</taxon>
        <taxon>Pleosporales</taxon>
        <taxon>Amniculicolaceae</taxon>
        <taxon>Amniculicola</taxon>
    </lineage>
</organism>
<gene>
    <name evidence="2" type="ORF">P154DRAFT_269701</name>
</gene>
<evidence type="ECO:0000256" key="1">
    <source>
        <dbReference type="SAM" id="MobiDB-lite"/>
    </source>
</evidence>
<dbReference type="EMBL" id="ML977608">
    <property type="protein sequence ID" value="KAF1997899.1"/>
    <property type="molecule type" value="Genomic_DNA"/>
</dbReference>
<protein>
    <submittedName>
        <fullName evidence="2">Uncharacterized protein</fullName>
    </submittedName>
</protein>
<proteinExistence type="predicted"/>
<name>A0A6A5WAU1_9PLEO</name>
<accession>A0A6A5WAU1</accession>